<dbReference type="InterPro" id="IPR025411">
    <property type="entry name" value="DUF4136"/>
</dbReference>
<reference evidence="3 4" key="1">
    <citation type="submission" date="2018-10" db="EMBL/GenBank/DDBJ databases">
        <title>Genome sequencing of Mucilaginibacter sp. HYN0043.</title>
        <authorList>
            <person name="Kim M."/>
            <person name="Yi H."/>
        </authorList>
    </citation>
    <scope>NUCLEOTIDE SEQUENCE [LARGE SCALE GENOMIC DNA]</scope>
    <source>
        <strain evidence="3 4">HYN0043</strain>
    </source>
</reference>
<dbReference type="AlphaFoldDB" id="A0A494VPU8"/>
<organism evidence="3 4">
    <name type="scientific">Mucilaginibacter celer</name>
    <dbReference type="NCBI Taxonomy" id="2305508"/>
    <lineage>
        <taxon>Bacteria</taxon>
        <taxon>Pseudomonadati</taxon>
        <taxon>Bacteroidota</taxon>
        <taxon>Sphingobacteriia</taxon>
        <taxon>Sphingobacteriales</taxon>
        <taxon>Sphingobacteriaceae</taxon>
        <taxon>Mucilaginibacter</taxon>
    </lineage>
</organism>
<feature type="signal peptide" evidence="1">
    <location>
        <begin position="1"/>
        <end position="21"/>
    </location>
</feature>
<gene>
    <name evidence="3" type="ORF">HYN43_013895</name>
</gene>
<dbReference type="KEGG" id="muh:HYN43_013895"/>
<keyword evidence="1" id="KW-0732">Signal</keyword>
<dbReference type="EMBL" id="CP032869">
    <property type="protein sequence ID" value="AYL96319.1"/>
    <property type="molecule type" value="Genomic_DNA"/>
</dbReference>
<dbReference type="Proteomes" id="UP000270046">
    <property type="component" value="Chromosome"/>
</dbReference>
<evidence type="ECO:0000259" key="2">
    <source>
        <dbReference type="Pfam" id="PF13590"/>
    </source>
</evidence>
<proteinExistence type="predicted"/>
<dbReference type="PROSITE" id="PS51257">
    <property type="entry name" value="PROKAR_LIPOPROTEIN"/>
    <property type="match status" value="1"/>
</dbReference>
<evidence type="ECO:0000256" key="1">
    <source>
        <dbReference type="SAM" id="SignalP"/>
    </source>
</evidence>
<feature type="domain" description="DUF4136" evidence="2">
    <location>
        <begin position="27"/>
        <end position="212"/>
    </location>
</feature>
<sequence length="228" mass="25156">MKKSINTGLALLLLATLSACSSYNYYTAARNKTDLSSYRTFAWLPPATMTNKAGAVVKKEVADEKVKDAAVAALENKGLKFQEGDGNDADLLLSYSTVTGRGMRTEFYPSYYAGWGYPGIGFGYGWGWGYRRPFYGYGGWGWGYPYGGFGYGYGYGGGGYARVPYKEGTLIIDLVDNRTRKLVWRGFGVGELHNPQKTLKELPKVVSGIIEQLQLNQVQQPQLPTKKA</sequence>
<feature type="chain" id="PRO_5019789671" evidence="1">
    <location>
        <begin position="22"/>
        <end position="228"/>
    </location>
</feature>
<dbReference type="RefSeq" id="WP_119409917.1">
    <property type="nucleotide sequence ID" value="NZ_CP032869.1"/>
</dbReference>
<evidence type="ECO:0000313" key="3">
    <source>
        <dbReference type="EMBL" id="AYL96319.1"/>
    </source>
</evidence>
<dbReference type="Gene3D" id="3.30.160.670">
    <property type="match status" value="2"/>
</dbReference>
<evidence type="ECO:0000313" key="4">
    <source>
        <dbReference type="Proteomes" id="UP000270046"/>
    </source>
</evidence>
<dbReference type="OrthoDB" id="118896at2"/>
<protein>
    <submittedName>
        <fullName evidence="3">DUF4136 domain-containing protein</fullName>
    </submittedName>
</protein>
<dbReference type="Pfam" id="PF13590">
    <property type="entry name" value="DUF4136"/>
    <property type="match status" value="1"/>
</dbReference>
<name>A0A494VPU8_9SPHI</name>
<keyword evidence="4" id="KW-1185">Reference proteome</keyword>
<accession>A0A494VPU8</accession>